<proteinExistence type="predicted"/>
<organism evidence="1 2">
    <name type="scientific">Ilyodon furcidens</name>
    <name type="common">goldbreast splitfin</name>
    <dbReference type="NCBI Taxonomy" id="33524"/>
    <lineage>
        <taxon>Eukaryota</taxon>
        <taxon>Metazoa</taxon>
        <taxon>Chordata</taxon>
        <taxon>Craniata</taxon>
        <taxon>Vertebrata</taxon>
        <taxon>Euteleostomi</taxon>
        <taxon>Actinopterygii</taxon>
        <taxon>Neopterygii</taxon>
        <taxon>Teleostei</taxon>
        <taxon>Neoteleostei</taxon>
        <taxon>Acanthomorphata</taxon>
        <taxon>Ovalentaria</taxon>
        <taxon>Atherinomorphae</taxon>
        <taxon>Cyprinodontiformes</taxon>
        <taxon>Goodeidae</taxon>
        <taxon>Ilyodon</taxon>
    </lineage>
</organism>
<dbReference type="EMBL" id="JAHRIQ010020654">
    <property type="protein sequence ID" value="MEQ2227484.1"/>
    <property type="molecule type" value="Genomic_DNA"/>
</dbReference>
<comment type="caution">
    <text evidence="1">The sequence shown here is derived from an EMBL/GenBank/DDBJ whole genome shotgun (WGS) entry which is preliminary data.</text>
</comment>
<evidence type="ECO:0000313" key="1">
    <source>
        <dbReference type="EMBL" id="MEQ2227484.1"/>
    </source>
</evidence>
<dbReference type="Proteomes" id="UP001482620">
    <property type="component" value="Unassembled WGS sequence"/>
</dbReference>
<accession>A0ABV0T3T7</accession>
<name>A0ABV0T3T7_9TELE</name>
<reference evidence="1 2" key="1">
    <citation type="submission" date="2021-06" db="EMBL/GenBank/DDBJ databases">
        <authorList>
            <person name="Palmer J.M."/>
        </authorList>
    </citation>
    <scope>NUCLEOTIDE SEQUENCE [LARGE SCALE GENOMIC DNA]</scope>
    <source>
        <strain evidence="2">if_2019</strain>
        <tissue evidence="1">Muscle</tissue>
    </source>
</reference>
<gene>
    <name evidence="1" type="ORF">ILYODFUR_038109</name>
</gene>
<evidence type="ECO:0000313" key="2">
    <source>
        <dbReference type="Proteomes" id="UP001482620"/>
    </source>
</evidence>
<protein>
    <submittedName>
        <fullName evidence="1">Uncharacterized protein</fullName>
    </submittedName>
</protein>
<keyword evidence="2" id="KW-1185">Reference proteome</keyword>
<sequence length="152" mass="17233">MFADTTVIGLIQDSDESAYRQEVDQLIQWNVRTTWNLYRSRVRKRAAKISADPTHAAHKLFRILPSGGATECSLLKPASTERVFFPQAVSLMNTANNTMHAWTDVTLYSIVKSTVSIYTVQTKSLDTPSHSKSCLYFHDYEYCSFTLKASKL</sequence>